<dbReference type="AlphaFoldDB" id="A0A7W7QCH7"/>
<reference evidence="1 2" key="1">
    <citation type="submission" date="2020-08" db="EMBL/GenBank/DDBJ databases">
        <title>Genomic Encyclopedia of Type Strains, Phase III (KMG-III): the genomes of soil and plant-associated and newly described type strains.</title>
        <authorList>
            <person name="Whitman W."/>
        </authorList>
    </citation>
    <scope>NUCLEOTIDE SEQUENCE [LARGE SCALE GENOMIC DNA]</scope>
    <source>
        <strain evidence="1 2">CECT 8960</strain>
    </source>
</reference>
<dbReference type="Proteomes" id="UP000520767">
    <property type="component" value="Unassembled WGS sequence"/>
</dbReference>
<dbReference type="EMBL" id="JACHJQ010000009">
    <property type="protein sequence ID" value="MBB4911102.1"/>
    <property type="molecule type" value="Genomic_DNA"/>
</dbReference>
<organism evidence="1 2">
    <name type="scientific">Actinophytocola algeriensis</name>
    <dbReference type="NCBI Taxonomy" id="1768010"/>
    <lineage>
        <taxon>Bacteria</taxon>
        <taxon>Bacillati</taxon>
        <taxon>Actinomycetota</taxon>
        <taxon>Actinomycetes</taxon>
        <taxon>Pseudonocardiales</taxon>
        <taxon>Pseudonocardiaceae</taxon>
    </lineage>
</organism>
<evidence type="ECO:0000313" key="1">
    <source>
        <dbReference type="EMBL" id="MBB4911102.1"/>
    </source>
</evidence>
<protein>
    <recommendedName>
        <fullName evidence="3">Nucleotide pyrophosphohydrolase</fullName>
    </recommendedName>
</protein>
<proteinExistence type="predicted"/>
<gene>
    <name evidence="1" type="ORF">FHR82_007362</name>
</gene>
<keyword evidence="2" id="KW-1185">Reference proteome</keyword>
<dbReference type="PANTHER" id="PTHR14552">
    <property type="match status" value="1"/>
</dbReference>
<dbReference type="SUPFAM" id="SSF101386">
    <property type="entry name" value="all-alpha NTP pyrophosphatases"/>
    <property type="match status" value="1"/>
</dbReference>
<sequence>MVLNDLQRELRAFAAERDWQRFHTPKNLVMALAGEAGGWWSFSSGSLPMSRLPS</sequence>
<name>A0A7W7QCH7_9PSEU</name>
<dbReference type="Gene3D" id="1.10.287.1080">
    <property type="entry name" value="MazG-like"/>
    <property type="match status" value="1"/>
</dbReference>
<evidence type="ECO:0000313" key="2">
    <source>
        <dbReference type="Proteomes" id="UP000520767"/>
    </source>
</evidence>
<evidence type="ECO:0008006" key="3">
    <source>
        <dbReference type="Google" id="ProtNLM"/>
    </source>
</evidence>
<accession>A0A7W7QCH7</accession>
<comment type="caution">
    <text evidence="1">The sequence shown here is derived from an EMBL/GenBank/DDBJ whole genome shotgun (WGS) entry which is preliminary data.</text>
</comment>
<dbReference type="PANTHER" id="PTHR14552:SF21">
    <property type="entry name" value="DCTP PYROPHOSPHATASE 1"/>
    <property type="match status" value="1"/>
</dbReference>